<dbReference type="RefSeq" id="WP_069112086.1">
    <property type="nucleotide sequence ID" value="NZ_FNUC01000004.1"/>
</dbReference>
<feature type="region of interest" description="Disordered" evidence="1">
    <location>
        <begin position="97"/>
        <end position="185"/>
    </location>
</feature>
<evidence type="ECO:0000256" key="1">
    <source>
        <dbReference type="SAM" id="MobiDB-lite"/>
    </source>
</evidence>
<organism evidence="2 3">
    <name type="scientific">Jiangella alba</name>
    <dbReference type="NCBI Taxonomy" id="561176"/>
    <lineage>
        <taxon>Bacteria</taxon>
        <taxon>Bacillati</taxon>
        <taxon>Actinomycetota</taxon>
        <taxon>Actinomycetes</taxon>
        <taxon>Jiangellales</taxon>
        <taxon>Jiangellaceae</taxon>
        <taxon>Jiangella</taxon>
    </lineage>
</organism>
<dbReference type="STRING" id="561176.SAMN04488561_6427"/>
<proteinExistence type="predicted"/>
<sequence length="185" mass="19944">MNTATRVAMAAASGYILGRRKRLKLAIAIGSMLAGKRLATDPRGMLRQAGELVESRPELAQLTDQVRTTLYTAARGAAVGVVGQRIDHLSDSIRDRSDRLTGAVTERTPISGGRDSDDVEDVAEEETAEEEPAEEEPAEEKRPRKRAAKKAPAKRSAPARKEKPARKRTAKKTASSGRSRAGSGR</sequence>
<gene>
    <name evidence="2" type="ORF">SAMN04488561_6427</name>
</gene>
<feature type="compositionally biased region" description="Acidic residues" evidence="1">
    <location>
        <begin position="117"/>
        <end position="138"/>
    </location>
</feature>
<dbReference type="EMBL" id="FNUC01000004">
    <property type="protein sequence ID" value="SEF18367.1"/>
    <property type="molecule type" value="Genomic_DNA"/>
</dbReference>
<evidence type="ECO:0000313" key="3">
    <source>
        <dbReference type="Proteomes" id="UP000181980"/>
    </source>
</evidence>
<dbReference type="OrthoDB" id="4966929at2"/>
<evidence type="ECO:0000313" key="2">
    <source>
        <dbReference type="EMBL" id="SEF18367.1"/>
    </source>
</evidence>
<keyword evidence="3" id="KW-1185">Reference proteome</keyword>
<feature type="compositionally biased region" description="Basic residues" evidence="1">
    <location>
        <begin position="143"/>
        <end position="153"/>
    </location>
</feature>
<accession>A0A1H5PZE8</accession>
<reference evidence="3" key="1">
    <citation type="submission" date="2016-10" db="EMBL/GenBank/DDBJ databases">
        <authorList>
            <person name="Varghese N."/>
            <person name="Submissions S."/>
        </authorList>
    </citation>
    <scope>NUCLEOTIDE SEQUENCE [LARGE SCALE GENOMIC DNA]</scope>
    <source>
        <strain evidence="3">DSM 45237</strain>
    </source>
</reference>
<name>A0A1H5PZE8_9ACTN</name>
<protein>
    <recommendedName>
        <fullName evidence="4">DNA primase</fullName>
    </recommendedName>
</protein>
<feature type="compositionally biased region" description="Low complexity" evidence="1">
    <location>
        <begin position="172"/>
        <end position="185"/>
    </location>
</feature>
<dbReference type="AlphaFoldDB" id="A0A1H5PZE8"/>
<dbReference type="Proteomes" id="UP000181980">
    <property type="component" value="Unassembled WGS sequence"/>
</dbReference>
<evidence type="ECO:0008006" key="4">
    <source>
        <dbReference type="Google" id="ProtNLM"/>
    </source>
</evidence>